<name>A0ABX5MIQ5_9BURK</name>
<dbReference type="InterPro" id="IPR051788">
    <property type="entry name" value="MFS_Transporter"/>
</dbReference>
<keyword evidence="2 5" id="KW-0812">Transmembrane</keyword>
<comment type="subcellular location">
    <subcellularLocation>
        <location evidence="1">Membrane</location>
        <topology evidence="1">Multi-pass membrane protein</topology>
    </subcellularLocation>
</comment>
<dbReference type="InterPro" id="IPR020846">
    <property type="entry name" value="MFS_dom"/>
</dbReference>
<keyword evidence="3 5" id="KW-1133">Transmembrane helix</keyword>
<feature type="transmembrane region" description="Helical" evidence="5">
    <location>
        <begin position="247"/>
        <end position="267"/>
    </location>
</feature>
<feature type="transmembrane region" description="Helical" evidence="5">
    <location>
        <begin position="143"/>
        <end position="163"/>
    </location>
</feature>
<reference evidence="7 8" key="1">
    <citation type="submission" date="2018-05" db="EMBL/GenBank/DDBJ databases">
        <title>Genomic Encyclopedia of Type Strains, Phase IV (KMG-V): Genome sequencing to study the core and pangenomes of soil and plant-associated prokaryotes.</title>
        <authorList>
            <person name="Whitman W."/>
        </authorList>
    </citation>
    <scope>NUCLEOTIDE SEQUENCE [LARGE SCALE GENOMIC DNA]</scope>
    <source>
        <strain evidence="7 8">SIr-6563</strain>
    </source>
</reference>
<feature type="transmembrane region" description="Helical" evidence="5">
    <location>
        <begin position="299"/>
        <end position="320"/>
    </location>
</feature>
<evidence type="ECO:0000313" key="8">
    <source>
        <dbReference type="Proteomes" id="UP000247515"/>
    </source>
</evidence>
<feature type="transmembrane region" description="Helical" evidence="5">
    <location>
        <begin position="332"/>
        <end position="358"/>
    </location>
</feature>
<feature type="transmembrane region" description="Helical" evidence="5">
    <location>
        <begin position="53"/>
        <end position="74"/>
    </location>
</feature>
<keyword evidence="4 5" id="KW-0472">Membrane</keyword>
<dbReference type="InterPro" id="IPR011701">
    <property type="entry name" value="MFS"/>
</dbReference>
<dbReference type="Gene3D" id="1.20.1250.20">
    <property type="entry name" value="MFS general substrate transporter like domains"/>
    <property type="match status" value="2"/>
</dbReference>
<sequence length="391" mass="39249">MTSAVATSHSPATIWQQHATRAAFFAAGLAVAAWAPLVPFAKSRLGINDATLGALLLCLGVGSILAMIGSGNIVSRFGCRRVINVSLVLVAAMLGVLGSVDGLYLTGFVLAIFGAAIGTLDVAMNIHAVSVEQRSKRQMMSGFHALFSIGGLVGAGGAAAALSSGMSPAATAISAALVLLVALFLFGRHFLNDKSQAHSPSLALPRGRVLVLGCMCLMMFLVEGAMLDWSALLLAGSKSLPETQAGIGYAAFAATMTAIRLGGDWIAAKLGSRLVVRLGSALGAAGTALAVLAPSPYLAIIGFALMGVGCANIVPILYSTAGADTSTSTEHAIAATATLAYAGTLAGPAAIGFIAHAIGLPSAFGLLAALLVVVCLSTGIVPKRVHTGAVD</sequence>
<evidence type="ECO:0000256" key="4">
    <source>
        <dbReference type="ARBA" id="ARBA00023136"/>
    </source>
</evidence>
<dbReference type="PANTHER" id="PTHR23514:SF13">
    <property type="entry name" value="INNER MEMBRANE PROTEIN YBJJ"/>
    <property type="match status" value="1"/>
</dbReference>
<dbReference type="CDD" id="cd17393">
    <property type="entry name" value="MFS_MosC_like"/>
    <property type="match status" value="1"/>
</dbReference>
<comment type="caution">
    <text evidence="7">The sequence shown here is derived from an EMBL/GenBank/DDBJ whole genome shotgun (WGS) entry which is preliminary data.</text>
</comment>
<dbReference type="Pfam" id="PF07690">
    <property type="entry name" value="MFS_1"/>
    <property type="match status" value="1"/>
</dbReference>
<keyword evidence="8" id="KW-1185">Reference proteome</keyword>
<gene>
    <name evidence="7" type="ORF">C7400_12077</name>
</gene>
<dbReference type="RefSeq" id="WP_110328769.1">
    <property type="nucleotide sequence ID" value="NZ_QJJV01000020.1"/>
</dbReference>
<organism evidence="7 8">
    <name type="scientific">Paraburkholderia tropica</name>
    <dbReference type="NCBI Taxonomy" id="92647"/>
    <lineage>
        <taxon>Bacteria</taxon>
        <taxon>Pseudomonadati</taxon>
        <taxon>Pseudomonadota</taxon>
        <taxon>Betaproteobacteria</taxon>
        <taxon>Burkholderiales</taxon>
        <taxon>Burkholderiaceae</taxon>
        <taxon>Paraburkholderia</taxon>
    </lineage>
</organism>
<dbReference type="EMBL" id="QJJV01000020">
    <property type="protein sequence ID" value="PXX10808.1"/>
    <property type="molecule type" value="Genomic_DNA"/>
</dbReference>
<dbReference type="Proteomes" id="UP000247515">
    <property type="component" value="Unassembled WGS sequence"/>
</dbReference>
<evidence type="ECO:0000256" key="3">
    <source>
        <dbReference type="ARBA" id="ARBA00022989"/>
    </source>
</evidence>
<dbReference type="SUPFAM" id="SSF103473">
    <property type="entry name" value="MFS general substrate transporter"/>
    <property type="match status" value="1"/>
</dbReference>
<evidence type="ECO:0000259" key="6">
    <source>
        <dbReference type="PROSITE" id="PS50850"/>
    </source>
</evidence>
<protein>
    <submittedName>
        <fullName evidence="7">Fucose permease</fullName>
    </submittedName>
</protein>
<evidence type="ECO:0000313" key="7">
    <source>
        <dbReference type="EMBL" id="PXX10808.1"/>
    </source>
</evidence>
<feature type="transmembrane region" description="Helical" evidence="5">
    <location>
        <begin position="103"/>
        <end position="123"/>
    </location>
</feature>
<feature type="transmembrane region" description="Helical" evidence="5">
    <location>
        <begin position="209"/>
        <end position="227"/>
    </location>
</feature>
<evidence type="ECO:0000256" key="2">
    <source>
        <dbReference type="ARBA" id="ARBA00022692"/>
    </source>
</evidence>
<feature type="domain" description="Major facilitator superfamily (MFS) profile" evidence="6">
    <location>
        <begin position="209"/>
        <end position="391"/>
    </location>
</feature>
<accession>A0ABX5MIQ5</accession>
<feature type="transmembrane region" description="Helical" evidence="5">
    <location>
        <begin position="81"/>
        <end position="97"/>
    </location>
</feature>
<feature type="transmembrane region" description="Helical" evidence="5">
    <location>
        <begin position="364"/>
        <end position="381"/>
    </location>
</feature>
<feature type="transmembrane region" description="Helical" evidence="5">
    <location>
        <begin position="22"/>
        <end position="41"/>
    </location>
</feature>
<dbReference type="PANTHER" id="PTHR23514">
    <property type="entry name" value="BYPASS OF STOP CODON PROTEIN 6"/>
    <property type="match status" value="1"/>
</dbReference>
<evidence type="ECO:0000256" key="5">
    <source>
        <dbReference type="SAM" id="Phobius"/>
    </source>
</evidence>
<feature type="transmembrane region" description="Helical" evidence="5">
    <location>
        <begin position="169"/>
        <end position="188"/>
    </location>
</feature>
<dbReference type="PROSITE" id="PS50850">
    <property type="entry name" value="MFS"/>
    <property type="match status" value="1"/>
</dbReference>
<proteinExistence type="predicted"/>
<feature type="transmembrane region" description="Helical" evidence="5">
    <location>
        <begin position="274"/>
        <end position="293"/>
    </location>
</feature>
<dbReference type="InterPro" id="IPR036259">
    <property type="entry name" value="MFS_trans_sf"/>
</dbReference>
<evidence type="ECO:0000256" key="1">
    <source>
        <dbReference type="ARBA" id="ARBA00004141"/>
    </source>
</evidence>